<accession>A0ABM3W0V9</accession>
<feature type="coiled-coil region" evidence="1">
    <location>
        <begin position="420"/>
        <end position="556"/>
    </location>
</feature>
<evidence type="ECO:0000256" key="1">
    <source>
        <dbReference type="SAM" id="Coils"/>
    </source>
</evidence>
<keyword evidence="4" id="KW-1185">Reference proteome</keyword>
<dbReference type="GeneID" id="103126125"/>
<proteinExistence type="predicted"/>
<dbReference type="PANTHER" id="PTHR21623">
    <property type="entry name" value="SPERIOLIN-BINDING FACTOR"/>
    <property type="match status" value="1"/>
</dbReference>
<dbReference type="SUPFAM" id="SSF49562">
    <property type="entry name" value="C2 domain (Calcium/lipid-binding domain, CaLB)"/>
    <property type="match status" value="1"/>
</dbReference>
<name>A0ABM3W0V9_ERIEU</name>
<dbReference type="Gene3D" id="2.60.40.150">
    <property type="entry name" value="C2 domain"/>
    <property type="match status" value="1"/>
</dbReference>
<evidence type="ECO:0000259" key="3">
    <source>
        <dbReference type="PROSITE" id="PS50004"/>
    </source>
</evidence>
<evidence type="ECO:0000313" key="5">
    <source>
        <dbReference type="RefSeq" id="XP_060030213.1"/>
    </source>
</evidence>
<dbReference type="PANTHER" id="PTHR21623:SF2">
    <property type="entry name" value="COILED-COIL DOMAIN-CONTAINING PROTEIN 33"/>
    <property type="match status" value="1"/>
</dbReference>
<feature type="region of interest" description="Disordered" evidence="2">
    <location>
        <begin position="669"/>
        <end position="728"/>
    </location>
</feature>
<evidence type="ECO:0000256" key="2">
    <source>
        <dbReference type="SAM" id="MobiDB-lite"/>
    </source>
</evidence>
<dbReference type="RefSeq" id="XP_060030213.1">
    <property type="nucleotide sequence ID" value="XM_060174230.1"/>
</dbReference>
<evidence type="ECO:0000313" key="4">
    <source>
        <dbReference type="Proteomes" id="UP001652624"/>
    </source>
</evidence>
<feature type="region of interest" description="Disordered" evidence="2">
    <location>
        <begin position="64"/>
        <end position="83"/>
    </location>
</feature>
<dbReference type="Pfam" id="PF00168">
    <property type="entry name" value="C2"/>
    <property type="match status" value="1"/>
</dbReference>
<feature type="domain" description="C2" evidence="3">
    <location>
        <begin position="13"/>
        <end position="149"/>
    </location>
</feature>
<dbReference type="InterPro" id="IPR000008">
    <property type="entry name" value="C2_dom"/>
</dbReference>
<keyword evidence="1" id="KW-0175">Coiled coil</keyword>
<dbReference type="InterPro" id="IPR039889">
    <property type="entry name" value="CCD33"/>
</dbReference>
<organism evidence="4 5">
    <name type="scientific">Erinaceus europaeus</name>
    <name type="common">Western European hedgehog</name>
    <dbReference type="NCBI Taxonomy" id="9365"/>
    <lineage>
        <taxon>Eukaryota</taxon>
        <taxon>Metazoa</taxon>
        <taxon>Chordata</taxon>
        <taxon>Craniata</taxon>
        <taxon>Vertebrata</taxon>
        <taxon>Euteleostomi</taxon>
        <taxon>Mammalia</taxon>
        <taxon>Eutheria</taxon>
        <taxon>Laurasiatheria</taxon>
        <taxon>Eulipotyphla</taxon>
        <taxon>Erinaceidae</taxon>
        <taxon>Erinaceinae</taxon>
        <taxon>Erinaceus</taxon>
    </lineage>
</organism>
<sequence>MGRRRKVAEDPGTPRSTPPGAEPQPGHLSASNMETVVVTLHGATNLPASVDGSDPWPYVAVKTSAEEDQNLSPEAVTSESAVPTRTPVWGEKVSVNVPAEDAGTEDVVLKVLDKKTQEELLSFRLPVKYLRIFHPYHLELVQPSSPGKAGQDAPQDGARLYATVERRGGFLPRYVGSDHLALEVFLRGINEPLANNTQPLAVVLRVVPDYKSFRDSQDPSARGLPLTSLTFPLKSVMSFDVPQLSQSGFPQLSRPGGPPALPMWNQSFLFQGRDGATDFSGDAALVLEFYPVSSMRGVEPWALGQPLGMSVLPLRDRLAHRMLSGDPRGVHVEKLPIIDTALRTQSGETPTVDLFLQLLSSQRPERFLSPSSSAELPKLDSKLLDQHLGSIRESRAPSSSDSSKPHSPTAADPRAVELDLARYRKAMHKMAEDLLALRRRADSLEEENQLLRYLQQGLTGVEDPGVGKHLESMKKQLAQSELDTKMLRDRVQQLQNQLIRKNDREKQLLQLLESQPKGARHLQDQMQRTRELEGIVRQQEKVIQRMEQVLEGQLRERGAPVLGRLQEKAGGGQQLPQELYSVLLAENSRLRAELDQTRRSSAPIILQQQALPDLLGPASDKLSLLAKLERAQSHILTLESQLEDSARRWGREKQDLATRLLEQEYGLAPAQHTSTHELPVSDPARGLGVGSPQHPVKSPATHPPNQGRLVKQDPLMPNMETQPPHPQI</sequence>
<dbReference type="SMART" id="SM00239">
    <property type="entry name" value="C2"/>
    <property type="match status" value="1"/>
</dbReference>
<feature type="compositionally biased region" description="Polar residues" evidence="2">
    <location>
        <begin position="70"/>
        <end position="83"/>
    </location>
</feature>
<protein>
    <submittedName>
        <fullName evidence="5">Coiled-coil domain-containing protein 33 isoform X1</fullName>
    </submittedName>
</protein>
<feature type="compositionally biased region" description="Low complexity" evidence="2">
    <location>
        <begin position="396"/>
        <end position="408"/>
    </location>
</feature>
<dbReference type="PROSITE" id="PS50004">
    <property type="entry name" value="C2"/>
    <property type="match status" value="1"/>
</dbReference>
<dbReference type="Proteomes" id="UP001652624">
    <property type="component" value="Chromosome 16"/>
</dbReference>
<dbReference type="CDD" id="cd00030">
    <property type="entry name" value="C2"/>
    <property type="match status" value="1"/>
</dbReference>
<reference evidence="5" key="1">
    <citation type="submission" date="2025-08" db="UniProtKB">
        <authorList>
            <consortium name="RefSeq"/>
        </authorList>
    </citation>
    <scope>IDENTIFICATION</scope>
</reference>
<gene>
    <name evidence="5" type="primary">CCDC33</name>
</gene>
<feature type="region of interest" description="Disordered" evidence="2">
    <location>
        <begin position="392"/>
        <end position="415"/>
    </location>
</feature>
<dbReference type="InterPro" id="IPR035892">
    <property type="entry name" value="C2_domain_sf"/>
</dbReference>
<feature type="region of interest" description="Disordered" evidence="2">
    <location>
        <begin position="1"/>
        <end position="33"/>
    </location>
</feature>